<evidence type="ECO:0000313" key="1">
    <source>
        <dbReference type="EMBL" id="SHE47606.1"/>
    </source>
</evidence>
<dbReference type="EMBL" id="FQVF01000002">
    <property type="protein sequence ID" value="SHE47606.1"/>
    <property type="molecule type" value="Genomic_DNA"/>
</dbReference>
<protein>
    <submittedName>
        <fullName evidence="1">Uncharacterized protein</fullName>
    </submittedName>
</protein>
<dbReference type="STRING" id="1122206.SAMN02745753_00369"/>
<proteinExistence type="predicted"/>
<dbReference type="Proteomes" id="UP000184517">
    <property type="component" value="Unassembled WGS sequence"/>
</dbReference>
<reference evidence="2" key="1">
    <citation type="submission" date="2016-11" db="EMBL/GenBank/DDBJ databases">
        <authorList>
            <person name="Varghese N."/>
            <person name="Submissions S."/>
        </authorList>
    </citation>
    <scope>NUCLEOTIDE SEQUENCE [LARGE SCALE GENOMIC DNA]</scope>
    <source>
        <strain evidence="2">DSM 16579</strain>
    </source>
</reference>
<dbReference type="AlphaFoldDB" id="A0A1M4TT76"/>
<sequence>MSVCVSGCLLVGVILTVKCIQGFVLKVNNIIDEVRGANLIVR</sequence>
<name>A0A1M4TT76_9GAMM</name>
<accession>A0A1M4TT76</accession>
<organism evidence="1 2">
    <name type="scientific">Marinomonas polaris DSM 16579</name>
    <dbReference type="NCBI Taxonomy" id="1122206"/>
    <lineage>
        <taxon>Bacteria</taxon>
        <taxon>Pseudomonadati</taxon>
        <taxon>Pseudomonadota</taxon>
        <taxon>Gammaproteobacteria</taxon>
        <taxon>Oceanospirillales</taxon>
        <taxon>Oceanospirillaceae</taxon>
        <taxon>Marinomonas</taxon>
    </lineage>
</organism>
<evidence type="ECO:0000313" key="2">
    <source>
        <dbReference type="Proteomes" id="UP000184517"/>
    </source>
</evidence>
<keyword evidence="2" id="KW-1185">Reference proteome</keyword>
<gene>
    <name evidence="1" type="ORF">SAMN02745753_00369</name>
</gene>